<sequence length="188" mass="20961">MPWTRHCVRARLRGRIGHAGATGIGTWGKGVGFYFLACRANSPRHIENSLQTPAYAYPQRYGPKPPSFARGTLLRDALFVSGTASILGHETVHEGDLDEQWRVAIGNIAHLIGVENLEAQKVGGGCTLRDLDWIKVYYRHSTDLPRVMKLAQDAFHPNASIRYLRVDICRADLLVEIEGIASYRHPSD</sequence>
<evidence type="ECO:0000313" key="1">
    <source>
        <dbReference type="EMBL" id="SAK60273.1"/>
    </source>
</evidence>
<dbReference type="Proteomes" id="UP000054596">
    <property type="component" value="Unassembled WGS sequence"/>
</dbReference>
<dbReference type="Gene3D" id="3.30.1330.40">
    <property type="entry name" value="RutC-like"/>
    <property type="match status" value="1"/>
</dbReference>
<dbReference type="AlphaFoldDB" id="A0A158ARB3"/>
<dbReference type="EMBL" id="FCOJ02000017">
    <property type="protein sequence ID" value="SAK60273.1"/>
    <property type="molecule type" value="Genomic_DNA"/>
</dbReference>
<gene>
    <name evidence="1" type="ORF">AWB82_02810</name>
</gene>
<comment type="caution">
    <text evidence="1">The sequence shown here is derived from an EMBL/GenBank/DDBJ whole genome shotgun (WGS) entry which is preliminary data.</text>
</comment>
<dbReference type="InterPro" id="IPR035959">
    <property type="entry name" value="RutC-like_sf"/>
</dbReference>
<organism evidence="1 2">
    <name type="scientific">Caballeronia glebae</name>
    <dbReference type="NCBI Taxonomy" id="1777143"/>
    <lineage>
        <taxon>Bacteria</taxon>
        <taxon>Pseudomonadati</taxon>
        <taxon>Pseudomonadota</taxon>
        <taxon>Betaproteobacteria</taxon>
        <taxon>Burkholderiales</taxon>
        <taxon>Burkholderiaceae</taxon>
        <taxon>Caballeronia</taxon>
    </lineage>
</organism>
<keyword evidence="2" id="KW-1185">Reference proteome</keyword>
<dbReference type="STRING" id="1777143.AWB82_02810"/>
<name>A0A158ARB3_9BURK</name>
<dbReference type="SUPFAM" id="SSF55298">
    <property type="entry name" value="YjgF-like"/>
    <property type="match status" value="1"/>
</dbReference>
<protein>
    <submittedName>
        <fullName evidence="1">Endoribonuclease L-PSP</fullName>
    </submittedName>
</protein>
<evidence type="ECO:0000313" key="2">
    <source>
        <dbReference type="Proteomes" id="UP000054596"/>
    </source>
</evidence>
<reference evidence="1" key="1">
    <citation type="submission" date="2016-01" db="EMBL/GenBank/DDBJ databases">
        <authorList>
            <person name="Peeters C."/>
        </authorList>
    </citation>
    <scope>NUCLEOTIDE SEQUENCE [LARGE SCALE GENOMIC DNA]</scope>
    <source>
        <strain evidence="1">LMG 29325</strain>
    </source>
</reference>
<proteinExistence type="predicted"/>
<accession>A0A158ARB3</accession>